<proteinExistence type="predicted"/>
<evidence type="ECO:0000313" key="3">
    <source>
        <dbReference type="Proteomes" id="UP000187406"/>
    </source>
</evidence>
<keyword evidence="1" id="KW-0812">Transmembrane</keyword>
<dbReference type="EMBL" id="BDDD01002886">
    <property type="protein sequence ID" value="GAV83436.1"/>
    <property type="molecule type" value="Genomic_DNA"/>
</dbReference>
<dbReference type="InParanoid" id="A0A1Q3CT55"/>
<protein>
    <submittedName>
        <fullName evidence="2">Uncharacterized protein</fullName>
    </submittedName>
</protein>
<dbReference type="OrthoDB" id="1915303at2759"/>
<feature type="transmembrane region" description="Helical" evidence="1">
    <location>
        <begin position="93"/>
        <end position="112"/>
    </location>
</feature>
<dbReference type="PANTHER" id="PTHR35307:SF3">
    <property type="entry name" value="DUF4220 DOMAIN-CONTAINING PROTEIN"/>
    <property type="match status" value="1"/>
</dbReference>
<feature type="transmembrane region" description="Helical" evidence="1">
    <location>
        <begin position="20"/>
        <end position="40"/>
    </location>
</feature>
<dbReference type="FunCoup" id="A0A1Q3CT55">
    <property type="interactions" value="507"/>
</dbReference>
<name>A0A1Q3CT55_CEPFO</name>
<organism evidence="2 3">
    <name type="scientific">Cephalotus follicularis</name>
    <name type="common">Albany pitcher plant</name>
    <dbReference type="NCBI Taxonomy" id="3775"/>
    <lineage>
        <taxon>Eukaryota</taxon>
        <taxon>Viridiplantae</taxon>
        <taxon>Streptophyta</taxon>
        <taxon>Embryophyta</taxon>
        <taxon>Tracheophyta</taxon>
        <taxon>Spermatophyta</taxon>
        <taxon>Magnoliopsida</taxon>
        <taxon>eudicotyledons</taxon>
        <taxon>Gunneridae</taxon>
        <taxon>Pentapetalae</taxon>
        <taxon>rosids</taxon>
        <taxon>fabids</taxon>
        <taxon>Oxalidales</taxon>
        <taxon>Cephalotaceae</taxon>
        <taxon>Cephalotus</taxon>
    </lineage>
</organism>
<keyword evidence="1" id="KW-0472">Membrane</keyword>
<dbReference type="Proteomes" id="UP000187406">
    <property type="component" value="Unassembled WGS sequence"/>
</dbReference>
<dbReference type="AlphaFoldDB" id="A0A1Q3CT55"/>
<feature type="transmembrane region" description="Helical" evidence="1">
    <location>
        <begin position="155"/>
        <end position="180"/>
    </location>
</feature>
<feature type="transmembrane region" description="Helical" evidence="1">
    <location>
        <begin position="52"/>
        <end position="73"/>
    </location>
</feature>
<keyword evidence="1" id="KW-1133">Transmembrane helix</keyword>
<evidence type="ECO:0000256" key="1">
    <source>
        <dbReference type="SAM" id="Phobius"/>
    </source>
</evidence>
<feature type="transmembrane region" description="Helical" evidence="1">
    <location>
        <begin position="124"/>
        <end position="149"/>
    </location>
</feature>
<reference evidence="3" key="1">
    <citation type="submission" date="2016-04" db="EMBL/GenBank/DDBJ databases">
        <title>Cephalotus genome sequencing.</title>
        <authorList>
            <person name="Fukushima K."/>
            <person name="Hasebe M."/>
            <person name="Fang X."/>
        </authorList>
    </citation>
    <scope>NUCLEOTIDE SEQUENCE [LARGE SCALE GENOMIC DNA]</scope>
    <source>
        <strain evidence="3">cv. St1</strain>
    </source>
</reference>
<gene>
    <name evidence="2" type="ORF">CFOL_v3_26883</name>
</gene>
<accession>A0A1Q3CT55</accession>
<keyword evidence="3" id="KW-1185">Reference proteome</keyword>
<comment type="caution">
    <text evidence="2">The sequence shown here is derived from an EMBL/GenBank/DDBJ whole genome shotgun (WGS) entry which is preliminary data.</text>
</comment>
<dbReference type="PANTHER" id="PTHR35307">
    <property type="entry name" value="PROTEIN, PUTATIVE-RELATED"/>
    <property type="match status" value="1"/>
</dbReference>
<feature type="transmembrane region" description="Helical" evidence="1">
    <location>
        <begin position="354"/>
        <end position="373"/>
    </location>
</feature>
<feature type="transmembrane region" description="Helical" evidence="1">
    <location>
        <begin position="231"/>
        <end position="256"/>
    </location>
</feature>
<feature type="transmembrane region" description="Helical" evidence="1">
    <location>
        <begin position="276"/>
        <end position="299"/>
    </location>
</feature>
<evidence type="ECO:0000313" key="2">
    <source>
        <dbReference type="EMBL" id="GAV83436.1"/>
    </source>
</evidence>
<sequence>MGKLGCNLHGDLNDTKFSEPMPWIGIYVAVASLVCAVAMAVDTVRGFRQRKFWFPCKYFTINATTLTLIGVAIKLSVDLNTSMPSHQDQLAKLSSAVFICTIMGNSMPSFGIMEDKDIAMNIMALGIIVITLVVNICIQLGTGVIYIFWKEHAFIMFVMLLLLVILSFSASTVAFTKHLLELKYNYKYRLAVQECRNETGKDVITKLREDLMKYWMMAHTSSPQFVMGRSVTCTASGVLTLLSAVTLAEAMFRSYLMMPLSFKFCFGESDYKWSTTVVLVTQTIAVGVGSIAPAFRWFLAIKFCCKKSGNRSYKQEFTLERYWIQRLVEMKECPLTLRIHDRRLRKHAHDAKNLILNVCIGMQTGIVFMSKVIRLISTHLVSQILRFCKCCRELKKYSISNDSGSESKPSPKLDLSRFVLHLEGESELVELMMKNNCNATDHWRHRGKKKQPKHLIKLLEMSTISEGFKGVGEFDSDKILPIDCQQPPNCWALPVVTLTSIALALPNVNKSVLKQLKHSVTEGLMYVKLIEKTLDERGDLKNIRTAADVIWLGVDLYHNWLDVDLRKLSLQGKDPKEILKELSDSAKNRYMEYKKIYMHLCLKETPSKWPAKVLAANSMYRITQSILLSYDSRKDQPGKSIYEALVVMISDILGACLTNLKRVIASKCLNSSIEGREESVRHAVCLLGKTEKILRMLDQRAFPCTSPDQMACIDEWRLVHKMKNPFPFSHISAENDTASPNLQNVYLTIE</sequence>